<dbReference type="Proteomes" id="UP000256977">
    <property type="component" value="Unassembled WGS sequence"/>
</dbReference>
<accession>A0A3D9I8J5</accession>
<evidence type="ECO:0000313" key="1">
    <source>
        <dbReference type="EMBL" id="RED57965.1"/>
    </source>
</evidence>
<name>A0A3D9I8J5_9BACL</name>
<dbReference type="EMBL" id="QRDZ01000035">
    <property type="protein sequence ID" value="RED57965.1"/>
    <property type="molecule type" value="Genomic_DNA"/>
</dbReference>
<dbReference type="AlphaFoldDB" id="A0A3D9I8J5"/>
<proteinExistence type="predicted"/>
<keyword evidence="2" id="KW-1185">Reference proteome</keyword>
<dbReference type="RefSeq" id="WP_147310315.1">
    <property type="nucleotide sequence ID" value="NZ_QRDZ01000035.1"/>
</dbReference>
<dbReference type="GO" id="GO:0005975">
    <property type="term" value="P:carbohydrate metabolic process"/>
    <property type="evidence" value="ECO:0007669"/>
    <property type="project" value="InterPro"/>
</dbReference>
<sequence length="967" mass="109440">MPMNAIDITGNWESDVLPADRLQTREPEVKQGQTTVFRQRLQVPAGIHALELVYWPDQDSRLGKAIEEKFDGFDGLSINGSSVRVAFLKMEGTREGYRALVQLEEEAQGSERELQLALTLCASRPLHTRLIGDVGRNEGGGVYQALPPISDGQLAIVRGIPFHLSELNEFEIDDLVKDSPGDRGSLHPWNDGMTLPCYGAKVRTAHFLGMIHSIDVANGSWFSPKGDHGYSHFVGDKAGEIAIRWTDGEETVVPLVFGFNMWYSRAWDMFWHWWMYGQYIGHLDEQMFSGRDDGREIVEEAVVLVDGIRAMGSLSSNARFVFSVDLGERKVESISLKGDPLLYGHPVVSAVTLETAEQCSELPTLPDLGFVKSARKTVSLEQIETGDWQDRVERLQKLLYTYVDELPVLDEPLVPDGYFGPRYRFEGNPDSVYAATFLYRNGPECAAYIADNGTDCSSSTARQAIPHYIYGMGIWFGFDPVFGSLGNWFKLYRERSPGELSGISEAWARGVGELLREAMAFGYDKFVRSYVDWLDNALFAEANPPHWNRIVGRSCYTTYEVEVGGTVEKGVRENDGHGICMWGRYMVWHGMGRPADWNEQHFAATEAAVEWIEWQLANDRIRPGVRKDVLFTESECAHGSYDIYSSYNCLHGIKLSIRMAEQLGRTELAERWKQLYERLRQGILDHLVDPSEDGPIWHTEEDCYWQDHAHKLVPIQLATEGDSYTPLEDWASGDSMDRTFLEISENSYRHLMRSENYNCLRMFGYGQGMMTQSALLLDRMADAEKFLHLMLTHTYLPHLEGWAAPEGIIVHRSGRYYLPVNGYMGQDSHVADSTKAVRLLLGIDDNDPGHLRLVPRYPADWTKMSISEYPVVTGQIRQSISYVYDRGERGSASEHTFSFELQHPVDRLSIRLGPYSPDTRIERAYWNGSEIPFACIDSGDSRWVWASHLSGKSGIIRIVGVQPIEEG</sequence>
<dbReference type="SUPFAM" id="SSF48208">
    <property type="entry name" value="Six-hairpin glycosidases"/>
    <property type="match status" value="1"/>
</dbReference>
<comment type="caution">
    <text evidence="1">The sequence shown here is derived from an EMBL/GenBank/DDBJ whole genome shotgun (WGS) entry which is preliminary data.</text>
</comment>
<gene>
    <name evidence="1" type="ORF">DFP98_13564</name>
</gene>
<dbReference type="Gene3D" id="1.50.10.10">
    <property type="match status" value="1"/>
</dbReference>
<organism evidence="1 2">
    <name type="scientific">Cohnella phaseoli</name>
    <dbReference type="NCBI Taxonomy" id="456490"/>
    <lineage>
        <taxon>Bacteria</taxon>
        <taxon>Bacillati</taxon>
        <taxon>Bacillota</taxon>
        <taxon>Bacilli</taxon>
        <taxon>Bacillales</taxon>
        <taxon>Paenibacillaceae</taxon>
        <taxon>Cohnella</taxon>
    </lineage>
</organism>
<dbReference type="InterPro" id="IPR012341">
    <property type="entry name" value="6hp_glycosidase-like_sf"/>
</dbReference>
<reference evidence="1 2" key="1">
    <citation type="submission" date="2018-07" db="EMBL/GenBank/DDBJ databases">
        <title>Genomic Encyclopedia of Type Strains, Phase III (KMG-III): the genomes of soil and plant-associated and newly described type strains.</title>
        <authorList>
            <person name="Whitman W."/>
        </authorList>
    </citation>
    <scope>NUCLEOTIDE SEQUENCE [LARGE SCALE GENOMIC DNA]</scope>
    <source>
        <strain evidence="1 2">CECT 7287</strain>
    </source>
</reference>
<dbReference type="InterPro" id="IPR008928">
    <property type="entry name" value="6-hairpin_glycosidase_sf"/>
</dbReference>
<evidence type="ECO:0000313" key="2">
    <source>
        <dbReference type="Proteomes" id="UP000256977"/>
    </source>
</evidence>
<protein>
    <submittedName>
        <fullName evidence="1">Uncharacterized protein</fullName>
    </submittedName>
</protein>